<keyword evidence="1" id="KW-0812">Transmembrane</keyword>
<organism evidence="2">
    <name type="scientific">Inoviridae sp. ctsTh7</name>
    <dbReference type="NCBI Taxonomy" id="2825785"/>
    <lineage>
        <taxon>Viruses</taxon>
        <taxon>Monodnaviria</taxon>
        <taxon>Loebvirae</taxon>
        <taxon>Hofneiviricota</taxon>
        <taxon>Faserviricetes</taxon>
        <taxon>Tubulavirales</taxon>
        <taxon>Inoviridae</taxon>
    </lineage>
</organism>
<dbReference type="EMBL" id="BK015585">
    <property type="protein sequence ID" value="DAE14543.1"/>
    <property type="molecule type" value="Genomic_DNA"/>
</dbReference>
<sequence length="41" mass="4396">MIDLFGLFTVGTIYGLGLAAIVWLFGLFVSGCISAIFKNNL</sequence>
<keyword evidence="1" id="KW-0472">Membrane</keyword>
<accession>A0A8S5Q5E9</accession>
<reference evidence="2" key="1">
    <citation type="journal article" date="2021" name="Proc. Natl. Acad. Sci. U.S.A.">
        <title>A Catalog of Tens of Thousands of Viruses from Human Metagenomes Reveals Hidden Associations with Chronic Diseases.</title>
        <authorList>
            <person name="Tisza M.J."/>
            <person name="Buck C.B."/>
        </authorList>
    </citation>
    <scope>NUCLEOTIDE SEQUENCE</scope>
    <source>
        <strain evidence="2">CtsTh7</strain>
    </source>
</reference>
<protein>
    <submittedName>
        <fullName evidence="2">Uncharacterized protein</fullName>
    </submittedName>
</protein>
<keyword evidence="1" id="KW-1133">Transmembrane helix</keyword>
<proteinExistence type="predicted"/>
<evidence type="ECO:0000313" key="2">
    <source>
        <dbReference type="EMBL" id="DAE14543.1"/>
    </source>
</evidence>
<evidence type="ECO:0000256" key="1">
    <source>
        <dbReference type="SAM" id="Phobius"/>
    </source>
</evidence>
<feature type="transmembrane region" description="Helical" evidence="1">
    <location>
        <begin position="12"/>
        <end position="37"/>
    </location>
</feature>
<name>A0A8S5Q5E9_9VIRU</name>